<accession>A0ABN9VG47</accession>
<feature type="signal peptide" evidence="2">
    <location>
        <begin position="1"/>
        <end position="24"/>
    </location>
</feature>
<evidence type="ECO:0000313" key="4">
    <source>
        <dbReference type="Proteomes" id="UP001189429"/>
    </source>
</evidence>
<organism evidence="3 4">
    <name type="scientific">Prorocentrum cordatum</name>
    <dbReference type="NCBI Taxonomy" id="2364126"/>
    <lineage>
        <taxon>Eukaryota</taxon>
        <taxon>Sar</taxon>
        <taxon>Alveolata</taxon>
        <taxon>Dinophyceae</taxon>
        <taxon>Prorocentrales</taxon>
        <taxon>Prorocentraceae</taxon>
        <taxon>Prorocentrum</taxon>
    </lineage>
</organism>
<dbReference type="PROSITE" id="PS51257">
    <property type="entry name" value="PROKAR_LIPOPROTEIN"/>
    <property type="match status" value="1"/>
</dbReference>
<dbReference type="Proteomes" id="UP001189429">
    <property type="component" value="Unassembled WGS sequence"/>
</dbReference>
<sequence length="587" mass="64060">MLSRLCSSSRPCLWSCSCALMACAAIYCDSLVAACVRPLGIHVPGALPSTSAALSAQSPLQGQLRGQSQRYSHSGFRVPPVLPPTSTATDAQALVGGVQGSFDGHIAQGQPEGHLGRPSEVQRHDQQSSDACIAYVRRVLKAQFDTLASELVSYGQNGSRRPAKLPEVFRGWPQRFSETGHGNLFRDALDARGDFEEQLVARFMLSGSKGRDLSVSCPWGSASAHTDGLLGGRWAPTSPSELPAHFTLDEIASLRGTHLSEDKPSDCSVDGHAQHPGDSRASSLEPLTLHWSGCDGGACKGIRGIARWMAATGLRGPLLFVGDSVTRQRHAAAVCDLRRSSCALRHRRQGRDRFPLDLRYLEVDDGGGRIWSGGLKMALYTSVRNSSVVLINIGLHGTGTVREVVELLLNASRENPSTRIVWAETTATHFENDAGYYQHQVECPHADLMRGNSTCQLPADLWCSPFDIRIFGNSIYNNETAKVFQELGADSVIPVLPIHALTQGRWDMHPETRSDAFSRVEGKNGRGDSVKFTRDCTHWIYSPAFYAPQWQMMLDVLQSTNKKGFTLSSLDCEEVPGETLRPTCRHI</sequence>
<proteinExistence type="predicted"/>
<evidence type="ECO:0000256" key="2">
    <source>
        <dbReference type="SAM" id="SignalP"/>
    </source>
</evidence>
<evidence type="ECO:0000313" key="3">
    <source>
        <dbReference type="EMBL" id="CAK0872162.1"/>
    </source>
</evidence>
<name>A0ABN9VG47_9DINO</name>
<dbReference type="EMBL" id="CAUYUJ010017141">
    <property type="protein sequence ID" value="CAK0872162.1"/>
    <property type="molecule type" value="Genomic_DNA"/>
</dbReference>
<reference evidence="3" key="1">
    <citation type="submission" date="2023-10" db="EMBL/GenBank/DDBJ databases">
        <authorList>
            <person name="Chen Y."/>
            <person name="Shah S."/>
            <person name="Dougan E. K."/>
            <person name="Thang M."/>
            <person name="Chan C."/>
        </authorList>
    </citation>
    <scope>NUCLEOTIDE SEQUENCE [LARGE SCALE GENOMIC DNA]</scope>
</reference>
<keyword evidence="4" id="KW-1185">Reference proteome</keyword>
<evidence type="ECO:0000256" key="1">
    <source>
        <dbReference type="SAM" id="MobiDB-lite"/>
    </source>
</evidence>
<feature type="chain" id="PRO_5045273042" evidence="2">
    <location>
        <begin position="25"/>
        <end position="587"/>
    </location>
</feature>
<gene>
    <name evidence="3" type="ORF">PCOR1329_LOCUS57706</name>
</gene>
<comment type="caution">
    <text evidence="3">The sequence shown here is derived from an EMBL/GenBank/DDBJ whole genome shotgun (WGS) entry which is preliminary data.</text>
</comment>
<keyword evidence="2" id="KW-0732">Signal</keyword>
<feature type="region of interest" description="Disordered" evidence="1">
    <location>
        <begin position="260"/>
        <end position="282"/>
    </location>
</feature>
<protein>
    <submittedName>
        <fullName evidence="3">Uncharacterized protein</fullName>
    </submittedName>
</protein>